<comment type="caution">
    <text evidence="2">The sequence shown here is derived from an EMBL/GenBank/DDBJ whole genome shotgun (WGS) entry which is preliminary data.</text>
</comment>
<proteinExistence type="predicted"/>
<dbReference type="RefSeq" id="WP_111625761.1">
    <property type="nucleotide sequence ID" value="NZ_QLLQ01000002.1"/>
</dbReference>
<sequence>MKKLFLFTMPLLCLFVLTFTSCNNDDDAPTDPIGQLPPMTQTGENTFGCLINGEPLIVSNTIELTAIYQGGVLQLGGGFENNITDKDITINIEEPLNINVPYDLTNYPVYIAKFRKIDNNVNCNYDFENTFEGFITLSKFDQVNFIVSGTFEFSTTTEGCDTIRITNGRFDLKYIP</sequence>
<protein>
    <recommendedName>
        <fullName evidence="4">Lipoprotein</fullName>
    </recommendedName>
</protein>
<accession>A0A327SF78</accession>
<keyword evidence="3" id="KW-1185">Reference proteome</keyword>
<feature type="signal peptide" evidence="1">
    <location>
        <begin position="1"/>
        <end position="24"/>
    </location>
</feature>
<feature type="chain" id="PRO_5016298567" description="Lipoprotein" evidence="1">
    <location>
        <begin position="25"/>
        <end position="176"/>
    </location>
</feature>
<evidence type="ECO:0000313" key="3">
    <source>
        <dbReference type="Proteomes" id="UP000248987"/>
    </source>
</evidence>
<dbReference type="Proteomes" id="UP000248987">
    <property type="component" value="Unassembled WGS sequence"/>
</dbReference>
<dbReference type="PROSITE" id="PS51257">
    <property type="entry name" value="PROKAR_LIPOPROTEIN"/>
    <property type="match status" value="1"/>
</dbReference>
<keyword evidence="1" id="KW-0732">Signal</keyword>
<evidence type="ECO:0008006" key="4">
    <source>
        <dbReference type="Google" id="ProtNLM"/>
    </source>
</evidence>
<name>A0A327SF78_9FLAO</name>
<reference evidence="2 3" key="1">
    <citation type="submission" date="2018-06" db="EMBL/GenBank/DDBJ databases">
        <title>Genomic Encyclopedia of Archaeal and Bacterial Type Strains, Phase II (KMG-II): from individual species to whole genera.</title>
        <authorList>
            <person name="Goeker M."/>
        </authorList>
    </citation>
    <scope>NUCLEOTIDE SEQUENCE [LARGE SCALE GENOMIC DNA]</scope>
    <source>
        <strain evidence="2 3">DSM 12408</strain>
    </source>
</reference>
<evidence type="ECO:0000256" key="1">
    <source>
        <dbReference type="SAM" id="SignalP"/>
    </source>
</evidence>
<dbReference type="AlphaFoldDB" id="A0A327SF78"/>
<evidence type="ECO:0000313" key="2">
    <source>
        <dbReference type="EMBL" id="RAJ26594.1"/>
    </source>
</evidence>
<gene>
    <name evidence="2" type="ORF">LX77_00848</name>
</gene>
<organism evidence="2 3">
    <name type="scientific">Gelidibacter algens</name>
    <dbReference type="NCBI Taxonomy" id="49280"/>
    <lineage>
        <taxon>Bacteria</taxon>
        <taxon>Pseudomonadati</taxon>
        <taxon>Bacteroidota</taxon>
        <taxon>Flavobacteriia</taxon>
        <taxon>Flavobacteriales</taxon>
        <taxon>Flavobacteriaceae</taxon>
        <taxon>Gelidibacter</taxon>
    </lineage>
</organism>
<dbReference type="EMBL" id="QLLQ01000002">
    <property type="protein sequence ID" value="RAJ26594.1"/>
    <property type="molecule type" value="Genomic_DNA"/>
</dbReference>